<dbReference type="PRINTS" id="PR00081">
    <property type="entry name" value="GDHRDH"/>
</dbReference>
<dbReference type="GO" id="GO:0016616">
    <property type="term" value="F:oxidoreductase activity, acting on the CH-OH group of donors, NAD or NADP as acceptor"/>
    <property type="evidence" value="ECO:0007669"/>
    <property type="project" value="TreeGrafter"/>
</dbReference>
<comment type="caution">
    <text evidence="4">The sequence shown here is derived from an EMBL/GenBank/DDBJ whole genome shotgun (WGS) entry which is preliminary data.</text>
</comment>
<accession>A0A543BIW6</accession>
<dbReference type="InterPro" id="IPR057326">
    <property type="entry name" value="KR_dom"/>
</dbReference>
<dbReference type="PANTHER" id="PTHR42760">
    <property type="entry name" value="SHORT-CHAIN DEHYDROGENASES/REDUCTASES FAMILY MEMBER"/>
    <property type="match status" value="1"/>
</dbReference>
<dbReference type="EMBL" id="VFOX01000001">
    <property type="protein sequence ID" value="TQL84756.1"/>
    <property type="molecule type" value="Genomic_DNA"/>
</dbReference>
<evidence type="ECO:0000313" key="4">
    <source>
        <dbReference type="EMBL" id="TQL84756.1"/>
    </source>
</evidence>
<dbReference type="InterPro" id="IPR020904">
    <property type="entry name" value="Sc_DH/Rdtase_CS"/>
</dbReference>
<reference evidence="4 5" key="1">
    <citation type="submission" date="2019-06" db="EMBL/GenBank/DDBJ databases">
        <title>Sequencing the genomes of 1000 actinobacteria strains.</title>
        <authorList>
            <person name="Klenk H.-P."/>
        </authorList>
    </citation>
    <scope>NUCLEOTIDE SEQUENCE [LARGE SCALE GENOMIC DNA]</scope>
    <source>
        <strain evidence="4 5">DSM 20169</strain>
    </source>
</reference>
<gene>
    <name evidence="4" type="ORF">FB560_0348</name>
</gene>
<feature type="domain" description="Ketoreductase" evidence="3">
    <location>
        <begin position="3"/>
        <end position="178"/>
    </location>
</feature>
<dbReference type="RefSeq" id="WP_170198019.1">
    <property type="nucleotide sequence ID" value="NZ_VFOX01000001.1"/>
</dbReference>
<sequence>MLLLTGAAGGIGRAIAHRLMQDPSAALILVDRDEAGLRDLDDRLGGSSRVRLEAVDITDEEAVSALFARAAAEWGGVDVLINNAAYAYDESLLDTDPARWDEQIAVVLRSVYLCSRAALPHMRGRGGGVIVSMSSVNAHQYFGNEAYSAAKAAVESLTRSMAVRYGPDGVRAVALGIGTVITSGAWQRRQEQDPQIIERMSGWYPLRRLGTPDDVAALVEFVASDAASWITGTTLMIDGGLQAGNARLADDVLGFPQESALRERATGDRG</sequence>
<proteinExistence type="inferred from homology"/>
<dbReference type="PROSITE" id="PS00061">
    <property type="entry name" value="ADH_SHORT"/>
    <property type="match status" value="1"/>
</dbReference>
<dbReference type="PANTHER" id="PTHR42760:SF40">
    <property type="entry name" value="3-OXOACYL-[ACYL-CARRIER-PROTEIN] REDUCTASE, CHLOROPLASTIC"/>
    <property type="match status" value="1"/>
</dbReference>
<dbReference type="AlphaFoldDB" id="A0A543BIW6"/>
<evidence type="ECO:0000256" key="1">
    <source>
        <dbReference type="ARBA" id="ARBA00006484"/>
    </source>
</evidence>
<dbReference type="FunFam" id="3.40.50.720:FF:000084">
    <property type="entry name" value="Short-chain dehydrogenase reductase"/>
    <property type="match status" value="1"/>
</dbReference>
<organism evidence="4 5">
    <name type="scientific">Microbacterium saperdae</name>
    <dbReference type="NCBI Taxonomy" id="69368"/>
    <lineage>
        <taxon>Bacteria</taxon>
        <taxon>Bacillati</taxon>
        <taxon>Actinomycetota</taxon>
        <taxon>Actinomycetes</taxon>
        <taxon>Micrococcales</taxon>
        <taxon>Microbacteriaceae</taxon>
        <taxon>Microbacterium</taxon>
    </lineage>
</organism>
<dbReference type="Gene3D" id="3.40.50.720">
    <property type="entry name" value="NAD(P)-binding Rossmann-like Domain"/>
    <property type="match status" value="1"/>
</dbReference>
<dbReference type="InterPro" id="IPR036291">
    <property type="entry name" value="NAD(P)-bd_dom_sf"/>
</dbReference>
<dbReference type="SMART" id="SM00822">
    <property type="entry name" value="PKS_KR"/>
    <property type="match status" value="1"/>
</dbReference>
<comment type="similarity">
    <text evidence="1">Belongs to the short-chain dehydrogenases/reductases (SDR) family.</text>
</comment>
<dbReference type="InterPro" id="IPR002347">
    <property type="entry name" value="SDR_fam"/>
</dbReference>
<evidence type="ECO:0000259" key="3">
    <source>
        <dbReference type="SMART" id="SM00822"/>
    </source>
</evidence>
<dbReference type="PRINTS" id="PR00080">
    <property type="entry name" value="SDRFAMILY"/>
</dbReference>
<dbReference type="CDD" id="cd05233">
    <property type="entry name" value="SDR_c"/>
    <property type="match status" value="1"/>
</dbReference>
<protein>
    <submittedName>
        <fullName evidence="4">NAD(P)-dependent dehydrogenase (Short-subunit alcohol dehydrogenase family)</fullName>
    </submittedName>
</protein>
<dbReference type="GO" id="GO:0030497">
    <property type="term" value="P:fatty acid elongation"/>
    <property type="evidence" value="ECO:0007669"/>
    <property type="project" value="TreeGrafter"/>
</dbReference>
<name>A0A543BIW6_9MICO</name>
<keyword evidence="5" id="KW-1185">Reference proteome</keyword>
<dbReference type="SUPFAM" id="SSF51735">
    <property type="entry name" value="NAD(P)-binding Rossmann-fold domains"/>
    <property type="match status" value="1"/>
</dbReference>
<keyword evidence="2" id="KW-0560">Oxidoreductase</keyword>
<dbReference type="Pfam" id="PF13561">
    <property type="entry name" value="adh_short_C2"/>
    <property type="match status" value="1"/>
</dbReference>
<evidence type="ECO:0000256" key="2">
    <source>
        <dbReference type="ARBA" id="ARBA00023002"/>
    </source>
</evidence>
<evidence type="ECO:0000313" key="5">
    <source>
        <dbReference type="Proteomes" id="UP000317209"/>
    </source>
</evidence>
<dbReference type="Proteomes" id="UP000317209">
    <property type="component" value="Unassembled WGS sequence"/>
</dbReference>